<feature type="region of interest" description="Disordered" evidence="4">
    <location>
        <begin position="493"/>
        <end position="526"/>
    </location>
</feature>
<feature type="region of interest" description="Disordered" evidence="4">
    <location>
        <begin position="662"/>
        <end position="707"/>
    </location>
</feature>
<feature type="compositionally biased region" description="Basic and acidic residues" evidence="4">
    <location>
        <begin position="12"/>
        <end position="22"/>
    </location>
</feature>
<evidence type="ECO:0000256" key="1">
    <source>
        <dbReference type="ARBA" id="ARBA00010061"/>
    </source>
</evidence>
<reference evidence="5" key="1">
    <citation type="submission" date="2018-10" db="EMBL/GenBank/DDBJ databases">
        <title>Transcriptome assembly of Aceria tosichella (Wheat curl mite) Type 2.</title>
        <authorList>
            <person name="Scully E.D."/>
            <person name="Geib S.M."/>
            <person name="Palmer N.A."/>
            <person name="Gupta A.K."/>
            <person name="Sarath G."/>
            <person name="Tatineni S."/>
        </authorList>
    </citation>
    <scope>NUCLEOTIDE SEQUENCE</scope>
    <source>
        <strain evidence="5">LincolnNE</strain>
    </source>
</reference>
<feature type="compositionally biased region" description="Polar residues" evidence="4">
    <location>
        <begin position="501"/>
        <end position="515"/>
    </location>
</feature>
<feature type="coiled-coil region" evidence="3">
    <location>
        <begin position="109"/>
        <end position="255"/>
    </location>
</feature>
<gene>
    <name evidence="5" type="primary">BicD</name>
    <name evidence="5" type="ORF">g.11403</name>
</gene>
<feature type="compositionally biased region" description="Polar residues" evidence="4">
    <location>
        <begin position="434"/>
        <end position="452"/>
    </location>
</feature>
<evidence type="ECO:0000256" key="3">
    <source>
        <dbReference type="SAM" id="Coils"/>
    </source>
</evidence>
<feature type="region of interest" description="Disordered" evidence="4">
    <location>
        <begin position="1"/>
        <end position="29"/>
    </location>
</feature>
<feature type="region of interest" description="Disordered" evidence="4">
    <location>
        <begin position="401"/>
        <end position="452"/>
    </location>
</feature>
<feature type="compositionally biased region" description="Polar residues" evidence="4">
    <location>
        <begin position="303"/>
        <end position="318"/>
    </location>
</feature>
<evidence type="ECO:0000256" key="4">
    <source>
        <dbReference type="SAM" id="MobiDB-lite"/>
    </source>
</evidence>
<dbReference type="GO" id="GO:0070507">
    <property type="term" value="P:regulation of microtubule cytoskeleton organization"/>
    <property type="evidence" value="ECO:0007669"/>
    <property type="project" value="TreeGrafter"/>
</dbReference>
<feature type="compositionally biased region" description="Low complexity" evidence="4">
    <location>
        <begin position="1"/>
        <end position="11"/>
    </location>
</feature>
<feature type="region of interest" description="Disordered" evidence="4">
    <location>
        <begin position="281"/>
        <end position="318"/>
    </location>
</feature>
<feature type="coiled-coil region" evidence="3">
    <location>
        <begin position="338"/>
        <end position="386"/>
    </location>
</feature>
<dbReference type="InterPro" id="IPR018477">
    <property type="entry name" value="BICD"/>
</dbReference>
<comment type="similarity">
    <text evidence="1">Belongs to the BicD family.</text>
</comment>
<dbReference type="GO" id="GO:0005794">
    <property type="term" value="C:Golgi apparatus"/>
    <property type="evidence" value="ECO:0007669"/>
    <property type="project" value="TreeGrafter"/>
</dbReference>
<evidence type="ECO:0000313" key="5">
    <source>
        <dbReference type="EMBL" id="MDE52470.1"/>
    </source>
</evidence>
<dbReference type="GO" id="GO:0034452">
    <property type="term" value="F:dynactin binding"/>
    <property type="evidence" value="ECO:0007669"/>
    <property type="project" value="TreeGrafter"/>
</dbReference>
<proteinExistence type="inferred from homology"/>
<dbReference type="PANTHER" id="PTHR31233">
    <property type="entry name" value="BICAUDAL D FAMILY MEMBER"/>
    <property type="match status" value="1"/>
</dbReference>
<dbReference type="GO" id="GO:0005829">
    <property type="term" value="C:cytosol"/>
    <property type="evidence" value="ECO:0007669"/>
    <property type="project" value="TreeGrafter"/>
</dbReference>
<dbReference type="GO" id="GO:0008093">
    <property type="term" value="F:cytoskeletal anchor activity"/>
    <property type="evidence" value="ECO:0007669"/>
    <property type="project" value="InterPro"/>
</dbReference>
<dbReference type="Gene3D" id="6.10.250.2470">
    <property type="match status" value="1"/>
</dbReference>
<keyword evidence="2 3" id="KW-0175">Coiled coil</keyword>
<evidence type="ECO:0000256" key="2">
    <source>
        <dbReference type="ARBA" id="ARBA00023054"/>
    </source>
</evidence>
<protein>
    <submittedName>
        <fullName evidence="5">Protein bicaudal D</fullName>
    </submittedName>
</protein>
<accession>A0A6G1SRG2</accession>
<dbReference type="Pfam" id="PF09730">
    <property type="entry name" value="BicD"/>
    <property type="match status" value="1"/>
</dbReference>
<name>A0A6G1SRG2_9ACAR</name>
<organism evidence="5">
    <name type="scientific">Aceria tosichella</name>
    <name type="common">wheat curl mite</name>
    <dbReference type="NCBI Taxonomy" id="561515"/>
    <lineage>
        <taxon>Eukaryota</taxon>
        <taxon>Metazoa</taxon>
        <taxon>Ecdysozoa</taxon>
        <taxon>Arthropoda</taxon>
        <taxon>Chelicerata</taxon>
        <taxon>Arachnida</taxon>
        <taxon>Acari</taxon>
        <taxon>Acariformes</taxon>
        <taxon>Trombidiformes</taxon>
        <taxon>Prostigmata</taxon>
        <taxon>Eupodina</taxon>
        <taxon>Eriophyoidea</taxon>
        <taxon>Eriophyidae</taxon>
        <taxon>Eriophyinae</taxon>
        <taxon>Aceriini</taxon>
        <taxon>Aceria</taxon>
    </lineage>
</organism>
<dbReference type="AlphaFoldDB" id="A0A6G1SRG2"/>
<dbReference type="PANTHER" id="PTHR31233:SF6">
    <property type="entry name" value="PROTEIN BICAUDAL D"/>
    <property type="match status" value="1"/>
</dbReference>
<dbReference type="EMBL" id="GGYP01007699">
    <property type="protein sequence ID" value="MDE52470.1"/>
    <property type="molecule type" value="Transcribed_RNA"/>
</dbReference>
<dbReference type="GO" id="GO:0070840">
    <property type="term" value="F:dynein complex binding"/>
    <property type="evidence" value="ECO:0007669"/>
    <property type="project" value="InterPro"/>
</dbReference>
<sequence length="707" mass="80561">MQQEQQRQSGQEQHENIERLSRELAAAQQERSQSAAYGLKLLNEKEDLQRKYESIEALYEQSKQELQELREAWNKAVNEQRVSATTVFEKEVQLLNDSDALQASFTHAKQEIERELKQTKSQLDSAISEKERYAIERDDLAKKVSALEQERKALKIELKDLQGRETRLFNENSELEEENVSLQKQVSNLRSTQVEFESSKHEIQRLQDEVVGLNSQLEEMVTLKRITERQMQEALEALQSEREQKYALRKELDKRNTADPLINWTSLAALKGSPHLANLALRGFGSSPRDHPSREGGDVSPNGFGSDQDGATTYSEQDPSYDMIHDLEMPSIEGSLFDEVHLTEIKKLQQNLEEKENQRSNLNTKLIELQHKLESKIRQADEIETKLTRICTLVEEFYNESDANKSTSPAKQKLDKQQVAIDNNGSRPTDEEPSSTTNEYISPNQLSQTASATSKSNILDDFDNIYSHLQAIYTEFKSYQEISALNRSNKQISDAAHAQAPDQSLNVSLSDQSITEGGGDKRVEAPETLHSDDVPSLRAMLFKKHEQLKQLRTILKSNKESAEVALKNLKSKYDMEKAIVAETMTKLRLEHKRLNEDAATFASLRSHFSARIEEYNTEIEKLQSKLAASEQEKSTLNSILRMAIEQKVMLTQKLEALEMERENNQDNNNKGGQHPRSGMVRGRGSASGGGRNTRSSRVIRNSDQRQR</sequence>
<feature type="compositionally biased region" description="Basic and acidic residues" evidence="4">
    <location>
        <begin position="288"/>
        <end position="297"/>
    </location>
</feature>
<dbReference type="GO" id="GO:0072393">
    <property type="term" value="P:microtubule anchoring at microtubule organizing center"/>
    <property type="evidence" value="ECO:0007669"/>
    <property type="project" value="TreeGrafter"/>
</dbReference>